<evidence type="ECO:0000256" key="2">
    <source>
        <dbReference type="ARBA" id="ARBA00001946"/>
    </source>
</evidence>
<evidence type="ECO:0000256" key="4">
    <source>
        <dbReference type="ARBA" id="ARBA00006171"/>
    </source>
</evidence>
<dbReference type="Gene3D" id="3.40.50.1000">
    <property type="entry name" value="HAD superfamily/HAD-like"/>
    <property type="match status" value="1"/>
</dbReference>
<dbReference type="RefSeq" id="WP_276267692.1">
    <property type="nucleotide sequence ID" value="NZ_JARJLM010000515.1"/>
</dbReference>
<comment type="cofactor">
    <cofactor evidence="2">
        <name>Mg(2+)</name>
        <dbReference type="ChEBI" id="CHEBI:18420"/>
    </cofactor>
</comment>
<comment type="pathway">
    <text evidence="3">Organic acid metabolism; glycolate biosynthesis; glycolate from 2-phosphoglycolate: step 1/1.</text>
</comment>
<dbReference type="InterPro" id="IPR006439">
    <property type="entry name" value="HAD-SF_hydro_IA"/>
</dbReference>
<comment type="caution">
    <text evidence="10">The sequence shown here is derived from an EMBL/GenBank/DDBJ whole genome shotgun (WGS) entry which is preliminary data.</text>
</comment>
<dbReference type="NCBIfam" id="TIGR01449">
    <property type="entry name" value="PGP_bact"/>
    <property type="match status" value="1"/>
</dbReference>
<accession>A0ABT6AYS2</accession>
<dbReference type="NCBIfam" id="TIGR01549">
    <property type="entry name" value="HAD-SF-IA-v1"/>
    <property type="match status" value="1"/>
</dbReference>
<dbReference type="SFLD" id="SFLDG01135">
    <property type="entry name" value="C1.5.6:_HAD__Beta-PGM__Phospha"/>
    <property type="match status" value="1"/>
</dbReference>
<dbReference type="SFLD" id="SFLDG01129">
    <property type="entry name" value="C1.5:_HAD__Beta-PGM__Phosphata"/>
    <property type="match status" value="1"/>
</dbReference>
<protein>
    <recommendedName>
        <fullName evidence="5">phosphoglycolate phosphatase</fullName>
        <ecNumber evidence="5">3.1.3.18</ecNumber>
    </recommendedName>
</protein>
<dbReference type="Pfam" id="PF00702">
    <property type="entry name" value="Hydrolase"/>
    <property type="match status" value="1"/>
</dbReference>
<dbReference type="NCBIfam" id="TIGR01509">
    <property type="entry name" value="HAD-SF-IA-v3"/>
    <property type="match status" value="1"/>
</dbReference>
<sequence>MRSFDAVFFDLDGTLADTAPDLAAAANRLVIEHGRPPVAYEKLRPVASHGARGLIGAAFGKSPSDPEFPALRDTFLAYYEADIAVHTRLFDGMAEVLDALETAGIRWGIVTNKVTRFTAPLVAAIGLAPRAAAVVSGDTTAHAKPHPAPLLHAADVSGVPPGRCVYVGDDLRDIQAGKAAGMLTITAAYGYCGDGEPPEAWGADYLVRHPSELIALLTPAGQHWQRGTEEAANT</sequence>
<keyword evidence="6" id="KW-0479">Metal-binding</keyword>
<keyword evidence="9" id="KW-0119">Carbohydrate metabolism</keyword>
<dbReference type="EC" id="3.1.3.18" evidence="5"/>
<keyword evidence="7 10" id="KW-0378">Hydrolase</keyword>
<evidence type="ECO:0000256" key="8">
    <source>
        <dbReference type="ARBA" id="ARBA00022842"/>
    </source>
</evidence>
<name>A0ABT6AYS2_9BURK</name>
<dbReference type="PANTHER" id="PTHR43434:SF23">
    <property type="entry name" value="PHOSPHOGLYCOLATE PHOSPHATASE"/>
    <property type="match status" value="1"/>
</dbReference>
<evidence type="ECO:0000256" key="9">
    <source>
        <dbReference type="ARBA" id="ARBA00023277"/>
    </source>
</evidence>
<dbReference type="GO" id="GO:0008967">
    <property type="term" value="F:phosphoglycolate phosphatase activity"/>
    <property type="evidence" value="ECO:0007669"/>
    <property type="project" value="UniProtKB-EC"/>
</dbReference>
<dbReference type="InterPro" id="IPR023198">
    <property type="entry name" value="PGP-like_dom2"/>
</dbReference>
<evidence type="ECO:0000256" key="3">
    <source>
        <dbReference type="ARBA" id="ARBA00004818"/>
    </source>
</evidence>
<reference evidence="10 11" key="1">
    <citation type="submission" date="2023-03" db="EMBL/GenBank/DDBJ databases">
        <title>Draft assemblies of triclosan tolerant bacteria isolated from returned activated sludge.</title>
        <authorList>
            <person name="Van Hamelsveld S."/>
        </authorList>
    </citation>
    <scope>NUCLEOTIDE SEQUENCE [LARGE SCALE GENOMIC DNA]</scope>
    <source>
        <strain evidence="10 11">GW210010_S58</strain>
    </source>
</reference>
<comment type="similarity">
    <text evidence="4">Belongs to the HAD-like hydrolase superfamily. CbbY/CbbZ/Gph/YieH family.</text>
</comment>
<dbReference type="EMBL" id="JARJLM010000515">
    <property type="protein sequence ID" value="MDF3837508.1"/>
    <property type="molecule type" value="Genomic_DNA"/>
</dbReference>
<comment type="catalytic activity">
    <reaction evidence="1">
        <text>2-phosphoglycolate + H2O = glycolate + phosphate</text>
        <dbReference type="Rhea" id="RHEA:14369"/>
        <dbReference type="ChEBI" id="CHEBI:15377"/>
        <dbReference type="ChEBI" id="CHEBI:29805"/>
        <dbReference type="ChEBI" id="CHEBI:43474"/>
        <dbReference type="ChEBI" id="CHEBI:58033"/>
        <dbReference type="EC" id="3.1.3.18"/>
    </reaction>
</comment>
<evidence type="ECO:0000256" key="7">
    <source>
        <dbReference type="ARBA" id="ARBA00022801"/>
    </source>
</evidence>
<keyword evidence="8" id="KW-0460">Magnesium</keyword>
<keyword evidence="11" id="KW-1185">Reference proteome</keyword>
<evidence type="ECO:0000313" key="11">
    <source>
        <dbReference type="Proteomes" id="UP001216674"/>
    </source>
</evidence>
<dbReference type="InterPro" id="IPR036412">
    <property type="entry name" value="HAD-like_sf"/>
</dbReference>
<dbReference type="InterPro" id="IPR050155">
    <property type="entry name" value="HAD-like_hydrolase_sf"/>
</dbReference>
<evidence type="ECO:0000313" key="10">
    <source>
        <dbReference type="EMBL" id="MDF3837508.1"/>
    </source>
</evidence>
<dbReference type="SFLD" id="SFLDS00003">
    <property type="entry name" value="Haloacid_Dehalogenase"/>
    <property type="match status" value="1"/>
</dbReference>
<evidence type="ECO:0000256" key="6">
    <source>
        <dbReference type="ARBA" id="ARBA00022723"/>
    </source>
</evidence>
<organism evidence="10 11">
    <name type="scientific">Cupriavidus basilensis</name>
    <dbReference type="NCBI Taxonomy" id="68895"/>
    <lineage>
        <taxon>Bacteria</taxon>
        <taxon>Pseudomonadati</taxon>
        <taxon>Pseudomonadota</taxon>
        <taxon>Betaproteobacteria</taxon>
        <taxon>Burkholderiales</taxon>
        <taxon>Burkholderiaceae</taxon>
        <taxon>Cupriavidus</taxon>
    </lineage>
</organism>
<dbReference type="Proteomes" id="UP001216674">
    <property type="component" value="Unassembled WGS sequence"/>
</dbReference>
<gene>
    <name evidence="10" type="primary">gph</name>
    <name evidence="10" type="ORF">P3W85_31845</name>
</gene>
<dbReference type="Gene3D" id="1.10.150.240">
    <property type="entry name" value="Putative phosphatase, domain 2"/>
    <property type="match status" value="1"/>
</dbReference>
<dbReference type="InterPro" id="IPR023214">
    <property type="entry name" value="HAD_sf"/>
</dbReference>
<proteinExistence type="inferred from homology"/>
<dbReference type="InterPro" id="IPR037512">
    <property type="entry name" value="PGPase_prok"/>
</dbReference>
<dbReference type="SUPFAM" id="SSF56784">
    <property type="entry name" value="HAD-like"/>
    <property type="match status" value="1"/>
</dbReference>
<evidence type="ECO:0000256" key="1">
    <source>
        <dbReference type="ARBA" id="ARBA00000830"/>
    </source>
</evidence>
<dbReference type="PANTHER" id="PTHR43434">
    <property type="entry name" value="PHOSPHOGLYCOLATE PHOSPHATASE"/>
    <property type="match status" value="1"/>
</dbReference>
<evidence type="ECO:0000256" key="5">
    <source>
        <dbReference type="ARBA" id="ARBA00013078"/>
    </source>
</evidence>